<dbReference type="GO" id="GO:0000160">
    <property type="term" value="P:phosphorelay signal transduction system"/>
    <property type="evidence" value="ECO:0007669"/>
    <property type="project" value="UniProtKB-KW"/>
</dbReference>
<keyword evidence="3" id="KW-0597">Phosphoprotein</keyword>
<dbReference type="EMBL" id="CP072829">
    <property type="protein sequence ID" value="QTU84520.1"/>
    <property type="molecule type" value="Genomic_DNA"/>
</dbReference>
<dbReference type="EC" id="2.7.13.3" evidence="2"/>
<keyword evidence="9" id="KW-0812">Transmembrane</keyword>
<dbReference type="PRINTS" id="PR00344">
    <property type="entry name" value="BCTRLSENSOR"/>
</dbReference>
<feature type="transmembrane region" description="Helical" evidence="9">
    <location>
        <begin position="49"/>
        <end position="69"/>
    </location>
</feature>
<reference evidence="12" key="2">
    <citation type="submission" date="2021-04" db="EMBL/GenBank/DDBJ databases">
        <title>Novel species in family Eggerthellaceae.</title>
        <authorList>
            <person name="Zhang G."/>
        </authorList>
    </citation>
    <scope>NUCLEOTIDE SEQUENCE</scope>
    <source>
        <strain evidence="12">Zg-886</strain>
    </source>
</reference>
<dbReference type="RefSeq" id="WP_166338206.1">
    <property type="nucleotide sequence ID" value="NZ_CP072829.1"/>
</dbReference>
<feature type="domain" description="Histidine kinase" evidence="10">
    <location>
        <begin position="164"/>
        <end position="373"/>
    </location>
</feature>
<evidence type="ECO:0000256" key="7">
    <source>
        <dbReference type="SAM" id="Coils"/>
    </source>
</evidence>
<dbReference type="InterPro" id="IPR005467">
    <property type="entry name" value="His_kinase_dom"/>
</dbReference>
<keyword evidence="9" id="KW-0472">Membrane</keyword>
<dbReference type="EMBL" id="WPCR01000001">
    <property type="protein sequence ID" value="NHM13402.1"/>
    <property type="molecule type" value="Genomic_DNA"/>
</dbReference>
<proteinExistence type="predicted"/>
<dbReference type="Proteomes" id="UP000671910">
    <property type="component" value="Chromosome"/>
</dbReference>
<evidence type="ECO:0000313" key="13">
    <source>
        <dbReference type="Proteomes" id="UP000636394"/>
    </source>
</evidence>
<evidence type="ECO:0000313" key="14">
    <source>
        <dbReference type="Proteomes" id="UP000671910"/>
    </source>
</evidence>
<evidence type="ECO:0000256" key="5">
    <source>
        <dbReference type="ARBA" id="ARBA00022777"/>
    </source>
</evidence>
<dbReference type="Gene3D" id="3.30.565.10">
    <property type="entry name" value="Histidine kinase-like ATPase, C-terminal domain"/>
    <property type="match status" value="1"/>
</dbReference>
<evidence type="ECO:0000313" key="12">
    <source>
        <dbReference type="EMBL" id="QTU84520.1"/>
    </source>
</evidence>
<keyword evidence="7" id="KW-0175">Coiled coil</keyword>
<dbReference type="KEGG" id="ebz:J7S26_00885"/>
<name>A0A9E6SUH4_9ACTN</name>
<dbReference type="GO" id="GO:0004673">
    <property type="term" value="F:protein histidine kinase activity"/>
    <property type="evidence" value="ECO:0007669"/>
    <property type="project" value="UniProtKB-EC"/>
</dbReference>
<dbReference type="SMART" id="SM00387">
    <property type="entry name" value="HATPase_c"/>
    <property type="match status" value="1"/>
</dbReference>
<keyword evidence="5 12" id="KW-0418">Kinase</keyword>
<dbReference type="PANTHER" id="PTHR44936">
    <property type="entry name" value="SENSOR PROTEIN CREC"/>
    <property type="match status" value="1"/>
</dbReference>
<dbReference type="InterPro" id="IPR004358">
    <property type="entry name" value="Sig_transdc_His_kin-like_C"/>
</dbReference>
<dbReference type="InterPro" id="IPR050980">
    <property type="entry name" value="2C_sensor_his_kinase"/>
</dbReference>
<feature type="coiled-coil region" evidence="7">
    <location>
        <begin position="137"/>
        <end position="164"/>
    </location>
</feature>
<dbReference type="SUPFAM" id="SSF55874">
    <property type="entry name" value="ATPase domain of HSP90 chaperone/DNA topoisomerase II/histidine kinase"/>
    <property type="match status" value="1"/>
</dbReference>
<dbReference type="PANTHER" id="PTHR44936:SF9">
    <property type="entry name" value="SENSOR PROTEIN CREC"/>
    <property type="match status" value="1"/>
</dbReference>
<sequence length="381" mass="40769">MSEQKNRDADDGARVGPAETSSMPANLAPPAHVIEAASFSPGAFLADRCLEAAGLALALASAACIVVALGMGWQAAALICGIFAFCTVVPIAVRFWRERQFRNTMVSLLENTADVRHVPPLAPHAPTLETALAEDLVVGALARAEKENQALRNANNEYRTYVEQWIHEAKTPIAAAKLVLASMHGESAAALKGEIERIESQVVQALYVARSTSVENDYAIREEVLLELAKDAVKENARLLVGRGVSVSFDVDADLRVLADRQWVRFMLSQVVVNAAKYDAAAIAFRAWEEDAGTPQGRVLVEVRDDGCGIPAADVPRVFERGFTGQVGRAHGSSTGMGLYLVGLMAGKLGMGVMLASEEGAGTRVVFAFPCDRRRLGAQNV</sequence>
<comment type="catalytic activity">
    <reaction evidence="1">
        <text>ATP + protein L-histidine = ADP + protein N-phospho-L-histidine.</text>
        <dbReference type="EC" id="2.7.13.3"/>
    </reaction>
</comment>
<evidence type="ECO:0000256" key="3">
    <source>
        <dbReference type="ARBA" id="ARBA00022553"/>
    </source>
</evidence>
<protein>
    <recommendedName>
        <fullName evidence="2">histidine kinase</fullName>
        <ecNumber evidence="2">2.7.13.3</ecNumber>
    </recommendedName>
</protein>
<organism evidence="12 14">
    <name type="scientific">Xiamenia xianingshaonis</name>
    <dbReference type="NCBI Taxonomy" id="2682776"/>
    <lineage>
        <taxon>Bacteria</taxon>
        <taxon>Bacillati</taxon>
        <taxon>Actinomycetota</taxon>
        <taxon>Coriobacteriia</taxon>
        <taxon>Eggerthellales</taxon>
        <taxon>Eggerthellaceae</taxon>
        <taxon>Xiamenia</taxon>
    </lineage>
</organism>
<evidence type="ECO:0000256" key="4">
    <source>
        <dbReference type="ARBA" id="ARBA00022679"/>
    </source>
</evidence>
<keyword evidence="9" id="KW-1133">Transmembrane helix</keyword>
<evidence type="ECO:0000256" key="1">
    <source>
        <dbReference type="ARBA" id="ARBA00000085"/>
    </source>
</evidence>
<evidence type="ECO:0000256" key="8">
    <source>
        <dbReference type="SAM" id="MobiDB-lite"/>
    </source>
</evidence>
<evidence type="ECO:0000256" key="6">
    <source>
        <dbReference type="ARBA" id="ARBA00023012"/>
    </source>
</evidence>
<reference evidence="11 13" key="1">
    <citation type="submission" date="2019-11" db="EMBL/GenBank/DDBJ databases">
        <title>Eggerthellaceae novel genus isolated from the rectal contents of marmort.</title>
        <authorList>
            <person name="Zhang G."/>
        </authorList>
    </citation>
    <scope>NUCLEOTIDE SEQUENCE [LARGE SCALE GENOMIC DNA]</scope>
    <source>
        <strain evidence="11">Zg-886</strain>
        <strain evidence="13">zg-886</strain>
    </source>
</reference>
<keyword evidence="13" id="KW-1185">Reference proteome</keyword>
<evidence type="ECO:0000256" key="2">
    <source>
        <dbReference type="ARBA" id="ARBA00012438"/>
    </source>
</evidence>
<feature type="region of interest" description="Disordered" evidence="8">
    <location>
        <begin position="1"/>
        <end position="24"/>
    </location>
</feature>
<dbReference type="Proteomes" id="UP000636394">
    <property type="component" value="Unassembled WGS sequence"/>
</dbReference>
<dbReference type="InterPro" id="IPR003594">
    <property type="entry name" value="HATPase_dom"/>
</dbReference>
<dbReference type="PROSITE" id="PS50109">
    <property type="entry name" value="HIS_KIN"/>
    <property type="match status" value="1"/>
</dbReference>
<accession>A0A9E6SUH4</accession>
<evidence type="ECO:0000259" key="10">
    <source>
        <dbReference type="PROSITE" id="PS50109"/>
    </source>
</evidence>
<evidence type="ECO:0000313" key="11">
    <source>
        <dbReference type="EMBL" id="NHM13402.1"/>
    </source>
</evidence>
<keyword evidence="6" id="KW-0902">Two-component regulatory system</keyword>
<dbReference type="AlphaFoldDB" id="A0A9E6SUH4"/>
<keyword evidence="4" id="KW-0808">Transferase</keyword>
<gene>
    <name evidence="11" type="ORF">GMI68_01215</name>
    <name evidence="12" type="ORF">J7S26_00885</name>
</gene>
<feature type="transmembrane region" description="Helical" evidence="9">
    <location>
        <begin position="75"/>
        <end position="96"/>
    </location>
</feature>
<dbReference type="InterPro" id="IPR036890">
    <property type="entry name" value="HATPase_C_sf"/>
</dbReference>
<dbReference type="Pfam" id="PF02518">
    <property type="entry name" value="HATPase_c"/>
    <property type="match status" value="1"/>
</dbReference>
<evidence type="ECO:0000256" key="9">
    <source>
        <dbReference type="SAM" id="Phobius"/>
    </source>
</evidence>
<feature type="compositionally biased region" description="Basic and acidic residues" evidence="8">
    <location>
        <begin position="1"/>
        <end position="13"/>
    </location>
</feature>